<dbReference type="InterPro" id="IPR044851">
    <property type="entry name" value="Wax_synthase"/>
</dbReference>
<dbReference type="Pfam" id="PF13813">
    <property type="entry name" value="MBOAT_2"/>
    <property type="match status" value="1"/>
</dbReference>
<evidence type="ECO:0000256" key="1">
    <source>
        <dbReference type="ARBA" id="ARBA00004141"/>
    </source>
</evidence>
<evidence type="ECO:0000256" key="2">
    <source>
        <dbReference type="ARBA" id="ARBA00005179"/>
    </source>
</evidence>
<comment type="pathway">
    <text evidence="2">Secondary metabolite biosynthesis.</text>
</comment>
<keyword evidence="10" id="KW-1185">Reference proteome</keyword>
<dbReference type="PANTHER" id="PTHR31595:SF57">
    <property type="entry name" value="OS04G0481900 PROTEIN"/>
    <property type="match status" value="1"/>
</dbReference>
<feature type="domain" description="Wax synthase" evidence="8">
    <location>
        <begin position="185"/>
        <end position="270"/>
    </location>
</feature>
<evidence type="ECO:0000256" key="5">
    <source>
        <dbReference type="ARBA" id="ARBA00022692"/>
    </source>
</evidence>
<evidence type="ECO:0000256" key="4">
    <source>
        <dbReference type="ARBA" id="ARBA00022679"/>
    </source>
</evidence>
<keyword evidence="4 9" id="KW-0808">Transferase</keyword>
<organism evidence="9 10">
    <name type="scientific">Macrophomina phaseolina</name>
    <dbReference type="NCBI Taxonomy" id="35725"/>
    <lineage>
        <taxon>Eukaryota</taxon>
        <taxon>Fungi</taxon>
        <taxon>Dikarya</taxon>
        <taxon>Ascomycota</taxon>
        <taxon>Pezizomycotina</taxon>
        <taxon>Dothideomycetes</taxon>
        <taxon>Dothideomycetes incertae sedis</taxon>
        <taxon>Botryosphaeriales</taxon>
        <taxon>Botryosphaeriaceae</taxon>
        <taxon>Macrophomina</taxon>
    </lineage>
</organism>
<comment type="subcellular location">
    <subcellularLocation>
        <location evidence="1">Membrane</location>
        <topology evidence="1">Multi-pass membrane protein</topology>
    </subcellularLocation>
</comment>
<dbReference type="EMBL" id="JAGTJR010000057">
    <property type="protein sequence ID" value="KAH7025589.1"/>
    <property type="molecule type" value="Genomic_DNA"/>
</dbReference>
<comment type="similarity">
    <text evidence="3">Belongs to the wax synthase family.</text>
</comment>
<proteinExistence type="inferred from homology"/>
<keyword evidence="7" id="KW-0472">Membrane</keyword>
<reference evidence="9 10" key="1">
    <citation type="journal article" date="2021" name="Nat. Commun.">
        <title>Genetic determinants of endophytism in the Arabidopsis root mycobiome.</title>
        <authorList>
            <person name="Mesny F."/>
            <person name="Miyauchi S."/>
            <person name="Thiergart T."/>
            <person name="Pickel B."/>
            <person name="Atanasova L."/>
            <person name="Karlsson M."/>
            <person name="Huettel B."/>
            <person name="Barry K.W."/>
            <person name="Haridas S."/>
            <person name="Chen C."/>
            <person name="Bauer D."/>
            <person name="Andreopoulos W."/>
            <person name="Pangilinan J."/>
            <person name="LaButti K."/>
            <person name="Riley R."/>
            <person name="Lipzen A."/>
            <person name="Clum A."/>
            <person name="Drula E."/>
            <person name="Henrissat B."/>
            <person name="Kohler A."/>
            <person name="Grigoriev I.V."/>
            <person name="Martin F.M."/>
            <person name="Hacquard S."/>
        </authorList>
    </citation>
    <scope>NUCLEOTIDE SEQUENCE [LARGE SCALE GENOMIC DNA]</scope>
    <source>
        <strain evidence="9 10">MPI-SDFR-AT-0080</strain>
    </source>
</reference>
<protein>
    <submittedName>
        <fullName evidence="9">Membrane bound O-acyl transferase family-domain-containing protein</fullName>
    </submittedName>
</protein>
<evidence type="ECO:0000256" key="3">
    <source>
        <dbReference type="ARBA" id="ARBA00007282"/>
    </source>
</evidence>
<dbReference type="GO" id="GO:0016740">
    <property type="term" value="F:transferase activity"/>
    <property type="evidence" value="ECO:0007669"/>
    <property type="project" value="UniProtKB-KW"/>
</dbReference>
<evidence type="ECO:0000259" key="8">
    <source>
        <dbReference type="Pfam" id="PF13813"/>
    </source>
</evidence>
<evidence type="ECO:0000313" key="10">
    <source>
        <dbReference type="Proteomes" id="UP000774617"/>
    </source>
</evidence>
<dbReference type="Proteomes" id="UP000774617">
    <property type="component" value="Unassembled WGS sequence"/>
</dbReference>
<sequence length="368" mass="40735">MVLPMLSPLSRRLSRAASRSCQGSVDSPNHHTICHNFVPLNQPLRLPSPRQERAEHLNHLCSGCGGAATSPLLFLVASAGRTRSRTSPHPPPADLHRWEFVLRQAIQGAFAFVVLDGCKSFVISTSAGAVQGDPRDRMGYYSEPRGRQLVIHACTVLWIWAPWTLQSSVIYAVLVGLGIHNPQECPPAWGKWSDSYTVRNLWGRTWHQFLRRTANMAGDFVARDLLRLRKGTWVSKYAKLFAGFFASALIHSGAAIYSCGHGTGDVTFFMSQAAFILLEDHIIAAGRRLGFKHVWGWRAVGYAWTWAWLLLSWRWWIGPQMSEGLGVFPKPMDLFGFLAGTSARVGGGMHGGHAEGNKSAQLMPVPEI</sequence>
<keyword evidence="5" id="KW-0812">Transmembrane</keyword>
<gene>
    <name evidence="9" type="ORF">B0J12DRAFT_363486</name>
</gene>
<dbReference type="InterPro" id="IPR032805">
    <property type="entry name" value="Wax_synthase_dom"/>
</dbReference>
<evidence type="ECO:0000256" key="6">
    <source>
        <dbReference type="ARBA" id="ARBA00022989"/>
    </source>
</evidence>
<evidence type="ECO:0000313" key="9">
    <source>
        <dbReference type="EMBL" id="KAH7025589.1"/>
    </source>
</evidence>
<dbReference type="PANTHER" id="PTHR31595">
    <property type="entry name" value="LONG-CHAIN-ALCOHOL O-FATTY-ACYLTRANSFERASE 3-RELATED"/>
    <property type="match status" value="1"/>
</dbReference>
<evidence type="ECO:0000256" key="7">
    <source>
        <dbReference type="ARBA" id="ARBA00023136"/>
    </source>
</evidence>
<accession>A0ABQ8FTQ2</accession>
<keyword evidence="6" id="KW-1133">Transmembrane helix</keyword>
<name>A0ABQ8FTQ2_9PEZI</name>
<comment type="caution">
    <text evidence="9">The sequence shown here is derived from an EMBL/GenBank/DDBJ whole genome shotgun (WGS) entry which is preliminary data.</text>
</comment>